<comment type="caution">
    <text evidence="2">The sequence shown here is derived from an EMBL/GenBank/DDBJ whole genome shotgun (WGS) entry which is preliminary data.</text>
</comment>
<organism evidence="2 3">
    <name type="scientific">Candidatus Wildermuthbacteria bacterium RIFCSPLOWO2_01_FULL_48_16</name>
    <dbReference type="NCBI Taxonomy" id="1802461"/>
    <lineage>
        <taxon>Bacteria</taxon>
        <taxon>Candidatus Wildermuthiibacteriota</taxon>
    </lineage>
</organism>
<comment type="similarity">
    <text evidence="1">Belongs to the DegT/DnrJ/EryC1 family.</text>
</comment>
<dbReference type="GO" id="GO:0000271">
    <property type="term" value="P:polysaccharide biosynthetic process"/>
    <property type="evidence" value="ECO:0007669"/>
    <property type="project" value="TreeGrafter"/>
</dbReference>
<dbReference type="Pfam" id="PF01041">
    <property type="entry name" value="DegT_DnrJ_EryC1"/>
    <property type="match status" value="1"/>
</dbReference>
<dbReference type="Gene3D" id="3.40.640.10">
    <property type="entry name" value="Type I PLP-dependent aspartate aminotransferase-like (Major domain)"/>
    <property type="match status" value="1"/>
</dbReference>
<dbReference type="Proteomes" id="UP000176917">
    <property type="component" value="Unassembled WGS sequence"/>
</dbReference>
<proteinExistence type="inferred from homology"/>
<dbReference type="InterPro" id="IPR000653">
    <property type="entry name" value="DegT/StrS_aminotransferase"/>
</dbReference>
<dbReference type="GO" id="GO:0030170">
    <property type="term" value="F:pyridoxal phosphate binding"/>
    <property type="evidence" value="ECO:0007669"/>
    <property type="project" value="TreeGrafter"/>
</dbReference>
<accession>A0A1G2RLW5</accession>
<dbReference type="PANTHER" id="PTHR30244:SF34">
    <property type="entry name" value="DTDP-4-AMINO-4,6-DIDEOXYGALACTOSE TRANSAMINASE"/>
    <property type="match status" value="1"/>
</dbReference>
<evidence type="ECO:0008006" key="4">
    <source>
        <dbReference type="Google" id="ProtNLM"/>
    </source>
</evidence>
<reference evidence="2 3" key="1">
    <citation type="journal article" date="2016" name="Nat. Commun.">
        <title>Thousands of microbial genomes shed light on interconnected biogeochemical processes in an aquifer system.</title>
        <authorList>
            <person name="Anantharaman K."/>
            <person name="Brown C.T."/>
            <person name="Hug L.A."/>
            <person name="Sharon I."/>
            <person name="Castelle C.J."/>
            <person name="Probst A.J."/>
            <person name="Thomas B.C."/>
            <person name="Singh A."/>
            <person name="Wilkins M.J."/>
            <person name="Karaoz U."/>
            <person name="Brodie E.L."/>
            <person name="Williams K.H."/>
            <person name="Hubbard S.S."/>
            <person name="Banfield J.F."/>
        </authorList>
    </citation>
    <scope>NUCLEOTIDE SEQUENCE [LARGE SCALE GENOMIC DNA]</scope>
</reference>
<dbReference type="AlphaFoldDB" id="A0A1G2RLW5"/>
<name>A0A1G2RLW5_9BACT</name>
<gene>
    <name evidence="2" type="ORF">A3B24_02575</name>
</gene>
<dbReference type="InterPro" id="IPR015421">
    <property type="entry name" value="PyrdxlP-dep_Trfase_major"/>
</dbReference>
<dbReference type="STRING" id="1802461.A3B24_02575"/>
<protein>
    <recommendedName>
        <fullName evidence="4">DegT/DnrJ/EryC1/StrS aminotransferase</fullName>
    </recommendedName>
</protein>
<evidence type="ECO:0000313" key="3">
    <source>
        <dbReference type="Proteomes" id="UP000176917"/>
    </source>
</evidence>
<dbReference type="EMBL" id="MHUG01000006">
    <property type="protein sequence ID" value="OHA73834.1"/>
    <property type="molecule type" value="Genomic_DNA"/>
</dbReference>
<dbReference type="GO" id="GO:0008483">
    <property type="term" value="F:transaminase activity"/>
    <property type="evidence" value="ECO:0007669"/>
    <property type="project" value="TreeGrafter"/>
</dbReference>
<dbReference type="SUPFAM" id="SSF53383">
    <property type="entry name" value="PLP-dependent transferases"/>
    <property type="match status" value="1"/>
</dbReference>
<evidence type="ECO:0000313" key="2">
    <source>
        <dbReference type="EMBL" id="OHA73834.1"/>
    </source>
</evidence>
<sequence length="335" mass="38316">MVDIYPYTKKPIAHSRNTNGSVEKYLSDFWERPAVLQSSARVGIYQALKFFGLTRQDQVLVPDFLCQAVLNIINVSGFPVKVPDAKTKAVLVFHQWGYPQKMAEVMAEAKKRNLIVIEDCAHSFDSTYQGRNIGTFGDVAVFSFAKCFTTYNGGALISANQKLVDYIRGEQATRRGWKDNLFQRFAFLVAKKSFTKGQWRFWLDGIYLKSIFFPNLGRSALKLLPPNEDSLRQELVKRKNNYRFLKNTIKADYLLAEQDPNIDVNPLCMPIFLPVDRMAAAQKALVEIGIQAEILHFDLNRNVFQPNYQKCFVVPCHQQMNEGQLSQIAQLINQI</sequence>
<dbReference type="PANTHER" id="PTHR30244">
    <property type="entry name" value="TRANSAMINASE"/>
    <property type="match status" value="1"/>
</dbReference>
<evidence type="ECO:0000256" key="1">
    <source>
        <dbReference type="RuleBase" id="RU004508"/>
    </source>
</evidence>
<dbReference type="InterPro" id="IPR015424">
    <property type="entry name" value="PyrdxlP-dep_Trfase"/>
</dbReference>
<keyword evidence="1" id="KW-0663">Pyridoxal phosphate</keyword>